<comment type="caution">
    <text evidence="12">The sequence shown here is derived from an EMBL/GenBank/DDBJ whole genome shotgun (WGS) entry which is preliminary data.</text>
</comment>
<evidence type="ECO:0000256" key="11">
    <source>
        <dbReference type="ARBA" id="ARBA00093666"/>
    </source>
</evidence>
<keyword evidence="13" id="KW-1185">Reference proteome</keyword>
<evidence type="ECO:0000256" key="8">
    <source>
        <dbReference type="ARBA" id="ARBA00023049"/>
    </source>
</evidence>
<dbReference type="RefSeq" id="WP_343897392.1">
    <property type="nucleotide sequence ID" value="NZ_BAAAFZ010000071.1"/>
</dbReference>
<evidence type="ECO:0000256" key="10">
    <source>
        <dbReference type="ARBA" id="ARBA00093448"/>
    </source>
</evidence>
<keyword evidence="9" id="KW-0961">Cell wall biogenesis/degradation</keyword>
<reference evidence="12 13" key="1">
    <citation type="journal article" date="2019" name="Int. J. Syst. Evol. Microbiol.">
        <title>The Global Catalogue of Microorganisms (GCM) 10K type strain sequencing project: providing services to taxonomists for standard genome sequencing and annotation.</title>
        <authorList>
            <consortium name="The Broad Institute Genomics Platform"/>
            <consortium name="The Broad Institute Genome Sequencing Center for Infectious Disease"/>
            <person name="Wu L."/>
            <person name="Ma J."/>
        </authorList>
    </citation>
    <scope>NUCLEOTIDE SEQUENCE [LARGE SCALE GENOMIC DNA]</scope>
    <source>
        <strain evidence="12 13">JCM 9933</strain>
    </source>
</reference>
<dbReference type="InterPro" id="IPR009045">
    <property type="entry name" value="Zn_M74/Hedgehog-like"/>
</dbReference>
<comment type="similarity">
    <text evidence="10">Belongs to the peptidase M15 family.</text>
</comment>
<gene>
    <name evidence="12" type="ORF">GCM10009416_42180</name>
</gene>
<dbReference type="PANTHER" id="PTHR37425">
    <property type="match status" value="1"/>
</dbReference>
<evidence type="ECO:0000313" key="13">
    <source>
        <dbReference type="Proteomes" id="UP001501588"/>
    </source>
</evidence>
<keyword evidence="8" id="KW-0482">Metalloprotease</keyword>
<keyword evidence="5" id="KW-0732">Signal</keyword>
<accession>A0ABN1FX63</accession>
<evidence type="ECO:0000256" key="3">
    <source>
        <dbReference type="ARBA" id="ARBA00022670"/>
    </source>
</evidence>
<dbReference type="Proteomes" id="UP001501588">
    <property type="component" value="Unassembled WGS sequence"/>
</dbReference>
<protein>
    <recommendedName>
        <fullName evidence="11">Murein endopeptidase K</fullName>
    </recommendedName>
</protein>
<sequence length="183" mass="19943">MTGRRPFLLGAAAVAAGGALPAAWQRASAAATTPAERWIWAKNHAGEEVATAYRAGDAYHPQAVARLRHLFRDLREEVQGPLPPLLVDILSVLQEQWGYTRPLLVGSGYRTLKTNMSLEGAAPASFHLRGWAADISVKGIRPLDLGLSVWTLSQRFGFMGVGLYPGFVHLDVGPRRAWTRFAS</sequence>
<dbReference type="PROSITE" id="PS51318">
    <property type="entry name" value="TAT"/>
    <property type="match status" value="1"/>
</dbReference>
<evidence type="ECO:0000256" key="9">
    <source>
        <dbReference type="ARBA" id="ARBA00023316"/>
    </source>
</evidence>
<evidence type="ECO:0000256" key="6">
    <source>
        <dbReference type="ARBA" id="ARBA00022801"/>
    </source>
</evidence>
<dbReference type="InterPro" id="IPR010275">
    <property type="entry name" value="MepK"/>
</dbReference>
<evidence type="ECO:0000256" key="4">
    <source>
        <dbReference type="ARBA" id="ARBA00022723"/>
    </source>
</evidence>
<keyword evidence="4" id="KW-0479">Metal-binding</keyword>
<evidence type="ECO:0000256" key="7">
    <source>
        <dbReference type="ARBA" id="ARBA00022833"/>
    </source>
</evidence>
<keyword evidence="7" id="KW-0862">Zinc</keyword>
<dbReference type="InterPro" id="IPR006311">
    <property type="entry name" value="TAT_signal"/>
</dbReference>
<dbReference type="SUPFAM" id="SSF55166">
    <property type="entry name" value="Hedgehog/DD-peptidase"/>
    <property type="match status" value="1"/>
</dbReference>
<dbReference type="EMBL" id="BAAAFZ010000071">
    <property type="protein sequence ID" value="GAA0599687.1"/>
    <property type="molecule type" value="Genomic_DNA"/>
</dbReference>
<keyword evidence="6" id="KW-0378">Hydrolase</keyword>
<evidence type="ECO:0000256" key="5">
    <source>
        <dbReference type="ARBA" id="ARBA00022729"/>
    </source>
</evidence>
<keyword evidence="3" id="KW-0645">Protease</keyword>
<proteinExistence type="inferred from homology"/>
<evidence type="ECO:0000256" key="2">
    <source>
        <dbReference type="ARBA" id="ARBA00004776"/>
    </source>
</evidence>
<dbReference type="Pfam" id="PF05951">
    <property type="entry name" value="Peptidase_M15_2"/>
    <property type="match status" value="1"/>
</dbReference>
<evidence type="ECO:0000256" key="1">
    <source>
        <dbReference type="ARBA" id="ARBA00001947"/>
    </source>
</evidence>
<comment type="pathway">
    <text evidence="2">Cell wall biogenesis; cell wall polysaccharide biosynthesis.</text>
</comment>
<dbReference type="Gene3D" id="3.30.1380.10">
    <property type="match status" value="1"/>
</dbReference>
<comment type="cofactor">
    <cofactor evidence="1">
        <name>Zn(2+)</name>
        <dbReference type="ChEBI" id="CHEBI:29105"/>
    </cofactor>
</comment>
<name>A0ABN1FX63_9PROT</name>
<dbReference type="PANTHER" id="PTHR37425:SF1">
    <property type="entry name" value="OUTER MEMBRANE PROTEIN"/>
    <property type="match status" value="1"/>
</dbReference>
<evidence type="ECO:0000313" key="12">
    <source>
        <dbReference type="EMBL" id="GAA0599687.1"/>
    </source>
</evidence>
<organism evidence="12 13">
    <name type="scientific">Craurococcus roseus</name>
    <dbReference type="NCBI Taxonomy" id="77585"/>
    <lineage>
        <taxon>Bacteria</taxon>
        <taxon>Pseudomonadati</taxon>
        <taxon>Pseudomonadota</taxon>
        <taxon>Alphaproteobacteria</taxon>
        <taxon>Acetobacterales</taxon>
        <taxon>Acetobacteraceae</taxon>
        <taxon>Craurococcus</taxon>
    </lineage>
</organism>